<sequence length="547" mass="58344">MNLWMNLKVKTKCLCLVAIAVVTLTVIAGTSLLKMSHMAEDEKALSESVTHVGLLNDMKNDLLAIRLDLVYMLSLEDAAKLQEKVDDLNLRKKEIQAGLDKFLKYDLQPSEKEQIGRFKEGYEAYLVQGTKLQEMALAAVGNPQARTETTAFATGAVAPLYKKPADAVTELVTLNEKAAEQTYQRDAALYRSAVVLMLVLAGFATLFMALVGLLIANSISKPLRMVFDTLAEVAAGDLTARSGIDTRDEMGMLAAEVNVMADKLNETLNRVAQNSLEVAAAANQLHSTSEQIATGAEEVAAQTGTVATASEEMAATSSEIAQSCHMAAEGGAQATDRAKSGTAVVEQTVLVMNRIAQQVKSSAATVAGLGERSDQIGAIIGTIEDIADQTNLLALNAAIEAARAGEQGRGFAVVADEVRALAERTTRATREIGEMIKSIQTETRDAVGAMEEGVREVENGTREAAKSGDSLQEILQQISEVTMQVNQIATAAEEQTATTGEITNNIMQITDVVQDTSRGAHTCATAASHLAGLADDLQRLVGQFRLR</sequence>
<dbReference type="InterPro" id="IPR024478">
    <property type="entry name" value="HlyB_4HB_MCP"/>
</dbReference>
<evidence type="ECO:0000313" key="9">
    <source>
        <dbReference type="Proteomes" id="UP000515472"/>
    </source>
</evidence>
<dbReference type="CDD" id="cd11386">
    <property type="entry name" value="MCP_signal"/>
    <property type="match status" value="1"/>
</dbReference>
<gene>
    <name evidence="8" type="primary">mcp40H-4_2</name>
    <name evidence="8" type="ORF">GEOBRER4_23470</name>
</gene>
<dbReference type="InterPro" id="IPR003660">
    <property type="entry name" value="HAMP_dom"/>
</dbReference>
<dbReference type="Pfam" id="PF00672">
    <property type="entry name" value="HAMP"/>
    <property type="match status" value="1"/>
</dbReference>
<dbReference type="EMBL" id="AP023213">
    <property type="protein sequence ID" value="BCG47597.1"/>
    <property type="molecule type" value="Genomic_DNA"/>
</dbReference>
<dbReference type="Proteomes" id="UP000515472">
    <property type="component" value="Chromosome"/>
</dbReference>
<evidence type="ECO:0000259" key="6">
    <source>
        <dbReference type="PROSITE" id="PS50111"/>
    </source>
</evidence>
<dbReference type="GO" id="GO:0007165">
    <property type="term" value="P:signal transduction"/>
    <property type="evidence" value="ECO:0007669"/>
    <property type="project" value="UniProtKB-KW"/>
</dbReference>
<evidence type="ECO:0000256" key="2">
    <source>
        <dbReference type="ARBA" id="ARBA00023224"/>
    </source>
</evidence>
<evidence type="ECO:0000256" key="5">
    <source>
        <dbReference type="SAM" id="Phobius"/>
    </source>
</evidence>
<dbReference type="PRINTS" id="PR00260">
    <property type="entry name" value="CHEMTRNSDUCR"/>
</dbReference>
<dbReference type="CDD" id="cd06225">
    <property type="entry name" value="HAMP"/>
    <property type="match status" value="1"/>
</dbReference>
<dbReference type="SMART" id="SM00283">
    <property type="entry name" value="MA"/>
    <property type="match status" value="1"/>
</dbReference>
<proteinExistence type="inferred from homology"/>
<dbReference type="InterPro" id="IPR004089">
    <property type="entry name" value="MCPsignal_dom"/>
</dbReference>
<dbReference type="KEGG" id="gbn:GEOBRER4_23470"/>
<name>A0A6S6LZR4_9BACT</name>
<dbReference type="GO" id="GO:0006935">
    <property type="term" value="P:chemotaxis"/>
    <property type="evidence" value="ECO:0007669"/>
    <property type="project" value="InterPro"/>
</dbReference>
<reference evidence="8 9" key="1">
    <citation type="submission" date="2020-06" db="EMBL/GenBank/DDBJ databases">
        <title>Interaction of electrochemicaly active bacteria, Geobacter bremensis R4 on different carbon anode.</title>
        <authorList>
            <person name="Meng L."/>
            <person name="Yoshida N."/>
        </authorList>
    </citation>
    <scope>NUCLEOTIDE SEQUENCE [LARGE SCALE GENOMIC DNA]</scope>
    <source>
        <strain evidence="8 9">R4</strain>
    </source>
</reference>
<accession>A0A6S6LZR4</accession>
<protein>
    <submittedName>
        <fullName evidence="8">Methyl-accepting chemotaxis protein</fullName>
    </submittedName>
</protein>
<evidence type="ECO:0000256" key="3">
    <source>
        <dbReference type="ARBA" id="ARBA00029447"/>
    </source>
</evidence>
<dbReference type="GO" id="GO:0016020">
    <property type="term" value="C:membrane"/>
    <property type="evidence" value="ECO:0007669"/>
    <property type="project" value="UniProtKB-SubCell"/>
</dbReference>
<dbReference type="Pfam" id="PF00015">
    <property type="entry name" value="MCPsignal"/>
    <property type="match status" value="1"/>
</dbReference>
<keyword evidence="5" id="KW-0812">Transmembrane</keyword>
<dbReference type="PROSITE" id="PS50885">
    <property type="entry name" value="HAMP"/>
    <property type="match status" value="1"/>
</dbReference>
<dbReference type="PANTHER" id="PTHR32089">
    <property type="entry name" value="METHYL-ACCEPTING CHEMOTAXIS PROTEIN MCPB"/>
    <property type="match status" value="1"/>
</dbReference>
<evidence type="ECO:0000259" key="7">
    <source>
        <dbReference type="PROSITE" id="PS50885"/>
    </source>
</evidence>
<dbReference type="InterPro" id="IPR004090">
    <property type="entry name" value="Chemotax_Me-accpt_rcpt"/>
</dbReference>
<comment type="subcellular location">
    <subcellularLocation>
        <location evidence="1">Membrane</location>
    </subcellularLocation>
</comment>
<dbReference type="PROSITE" id="PS50111">
    <property type="entry name" value="CHEMOTAXIS_TRANSDUC_2"/>
    <property type="match status" value="1"/>
</dbReference>
<dbReference type="PANTHER" id="PTHR32089:SF112">
    <property type="entry name" value="LYSOZYME-LIKE PROTEIN-RELATED"/>
    <property type="match status" value="1"/>
</dbReference>
<evidence type="ECO:0000313" key="8">
    <source>
        <dbReference type="EMBL" id="BCG47597.1"/>
    </source>
</evidence>
<dbReference type="GO" id="GO:0004888">
    <property type="term" value="F:transmembrane signaling receptor activity"/>
    <property type="evidence" value="ECO:0007669"/>
    <property type="project" value="InterPro"/>
</dbReference>
<keyword evidence="5" id="KW-0472">Membrane</keyword>
<dbReference type="FunFam" id="1.10.287.950:FF:000001">
    <property type="entry name" value="Methyl-accepting chemotaxis sensory transducer"/>
    <property type="match status" value="1"/>
</dbReference>
<feature type="domain" description="HAMP" evidence="7">
    <location>
        <begin position="217"/>
        <end position="269"/>
    </location>
</feature>
<dbReference type="AlphaFoldDB" id="A0A6S6LZR4"/>
<dbReference type="SUPFAM" id="SSF58104">
    <property type="entry name" value="Methyl-accepting chemotaxis protein (MCP) signaling domain"/>
    <property type="match status" value="1"/>
</dbReference>
<dbReference type="RefSeq" id="WP_185242469.1">
    <property type="nucleotide sequence ID" value="NZ_AP023213.1"/>
</dbReference>
<evidence type="ECO:0000256" key="4">
    <source>
        <dbReference type="PROSITE-ProRule" id="PRU00284"/>
    </source>
</evidence>
<dbReference type="SMART" id="SM00304">
    <property type="entry name" value="HAMP"/>
    <property type="match status" value="2"/>
</dbReference>
<keyword evidence="9" id="KW-1185">Reference proteome</keyword>
<feature type="domain" description="Methyl-accepting transducer" evidence="6">
    <location>
        <begin position="274"/>
        <end position="510"/>
    </location>
</feature>
<feature type="transmembrane region" description="Helical" evidence="5">
    <location>
        <begin position="193"/>
        <end position="216"/>
    </location>
</feature>
<keyword evidence="2 4" id="KW-0807">Transducer</keyword>
<comment type="similarity">
    <text evidence="3">Belongs to the methyl-accepting chemotaxis (MCP) protein family.</text>
</comment>
<evidence type="ECO:0000256" key="1">
    <source>
        <dbReference type="ARBA" id="ARBA00004370"/>
    </source>
</evidence>
<dbReference type="Gene3D" id="1.10.287.950">
    <property type="entry name" value="Methyl-accepting chemotaxis protein"/>
    <property type="match status" value="1"/>
</dbReference>
<dbReference type="Pfam" id="PF12729">
    <property type="entry name" value="4HB_MCP_1"/>
    <property type="match status" value="1"/>
</dbReference>
<keyword evidence="5" id="KW-1133">Transmembrane helix</keyword>
<organism evidence="8 9">
    <name type="scientific">Citrifermentans bremense</name>
    <dbReference type="NCBI Taxonomy" id="60035"/>
    <lineage>
        <taxon>Bacteria</taxon>
        <taxon>Pseudomonadati</taxon>
        <taxon>Thermodesulfobacteriota</taxon>
        <taxon>Desulfuromonadia</taxon>
        <taxon>Geobacterales</taxon>
        <taxon>Geobacteraceae</taxon>
        <taxon>Citrifermentans</taxon>
    </lineage>
</organism>